<dbReference type="GO" id="GO:0016811">
    <property type="term" value="F:hydrolase activity, acting on carbon-nitrogen (but not peptide) bonds, in linear amides"/>
    <property type="evidence" value="ECO:0007669"/>
    <property type="project" value="TreeGrafter"/>
</dbReference>
<dbReference type="PANTHER" id="PTHR35005">
    <property type="entry name" value="3-DEHYDRO-SCYLLO-INOSOSE HYDROLASE"/>
    <property type="match status" value="1"/>
</dbReference>
<dbReference type="InterPro" id="IPR024087">
    <property type="entry name" value="Creatininase-like_sf"/>
</dbReference>
<evidence type="ECO:0000256" key="4">
    <source>
        <dbReference type="ARBA" id="ARBA00022833"/>
    </source>
</evidence>
<gene>
    <name evidence="6" type="ORF">Y981_11080</name>
</gene>
<dbReference type="Proteomes" id="UP000027059">
    <property type="component" value="Chromosome"/>
</dbReference>
<evidence type="ECO:0000313" key="6">
    <source>
        <dbReference type="EMBL" id="AIA31088.1"/>
    </source>
</evidence>
<organism evidence="6 7">
    <name type="scientific">Leptospirillum ferriphilum YSK</name>
    <dbReference type="NCBI Taxonomy" id="1441628"/>
    <lineage>
        <taxon>Bacteria</taxon>
        <taxon>Pseudomonadati</taxon>
        <taxon>Nitrospirota</taxon>
        <taxon>Nitrospiria</taxon>
        <taxon>Nitrospirales</taxon>
        <taxon>Nitrospiraceae</taxon>
        <taxon>Leptospirillum</taxon>
    </lineage>
</organism>
<reference evidence="6 7" key="2">
    <citation type="journal article" date="2015" name="Biomed. Res. Int.">
        <title>Effects of Arsenite Resistance on the Growth and Functional Gene Expression of Leptospirillum ferriphilum and Acidithiobacillus thiooxidans in Pure Culture and Coculture.</title>
        <authorList>
            <person name="Jiang H."/>
            <person name="Liang Y."/>
            <person name="Yin H."/>
            <person name="Xiao Y."/>
            <person name="Guo X."/>
            <person name="Xu Y."/>
            <person name="Hu Q."/>
            <person name="Liu H."/>
            <person name="Liu X."/>
        </authorList>
    </citation>
    <scope>NUCLEOTIDE SEQUENCE [LARGE SCALE GENOMIC DNA]</scope>
    <source>
        <strain evidence="6 7">YSK</strain>
    </source>
</reference>
<protein>
    <submittedName>
        <fullName evidence="6">Amidase</fullName>
    </submittedName>
</protein>
<evidence type="ECO:0000256" key="5">
    <source>
        <dbReference type="ARBA" id="ARBA00024029"/>
    </source>
</evidence>
<dbReference type="GO" id="GO:0009231">
    <property type="term" value="P:riboflavin biosynthetic process"/>
    <property type="evidence" value="ECO:0007669"/>
    <property type="project" value="TreeGrafter"/>
</dbReference>
<dbReference type="HOGENOM" id="CLU_055029_2_0_0"/>
<sequence length="251" mass="27543">MQIAHQNWPAVEHYLTTRSVLLIPIGSTEQHGPNGLIGTDHLVAESLARSVGEEMGILVAPTLAYGMSHHHLAFPGSASLSPETLIRVIRDVVTSFARNGFSRFFFINGHGGNVSSIQAAFSDILLDHPSLRLQLASWWLMPEVTDQEKIFFGTENGHHATCGEVAVTWHLYPEDETPIAPGVAPDPETEWPVGPERYRTLFPDGRMGSNPSLSSGEKGKVLFEIARKALVERIRKFLSRDGADVRTGDGK</sequence>
<comment type="similarity">
    <text evidence="5">Belongs to the creatininase superfamily.</text>
</comment>
<dbReference type="GO" id="GO:0046872">
    <property type="term" value="F:metal ion binding"/>
    <property type="evidence" value="ECO:0007669"/>
    <property type="project" value="UniProtKB-KW"/>
</dbReference>
<keyword evidence="2" id="KW-0479">Metal-binding</keyword>
<dbReference type="Gene3D" id="3.40.50.10310">
    <property type="entry name" value="Creatininase"/>
    <property type="match status" value="1"/>
</dbReference>
<evidence type="ECO:0000313" key="7">
    <source>
        <dbReference type="Proteomes" id="UP000027059"/>
    </source>
</evidence>
<name>A0A059XW17_9BACT</name>
<proteinExistence type="inferred from homology"/>
<dbReference type="PANTHER" id="PTHR35005:SF1">
    <property type="entry name" value="2-AMINO-5-FORMYLAMINO-6-RIBOSYLAMINOPYRIMIDIN-4(3H)-ONE 5'-MONOPHOSPHATE DEFORMYLASE"/>
    <property type="match status" value="1"/>
</dbReference>
<dbReference type="KEGG" id="lfp:Y981_11080"/>
<accession>A0A059XW17</accession>
<dbReference type="RefSeq" id="WP_023524783.1">
    <property type="nucleotide sequence ID" value="NZ_CP007243.1"/>
</dbReference>
<keyword evidence="3" id="KW-0378">Hydrolase</keyword>
<keyword evidence="4" id="KW-0862">Zinc</keyword>
<dbReference type="EMBL" id="CP007243">
    <property type="protein sequence ID" value="AIA31088.1"/>
    <property type="molecule type" value="Genomic_DNA"/>
</dbReference>
<dbReference type="OrthoDB" id="9801445at2"/>
<dbReference type="Pfam" id="PF02633">
    <property type="entry name" value="Creatininase"/>
    <property type="match status" value="1"/>
</dbReference>
<dbReference type="InterPro" id="IPR003785">
    <property type="entry name" value="Creatininase/forma_Hydrolase"/>
</dbReference>
<comment type="cofactor">
    <cofactor evidence="1">
        <name>Zn(2+)</name>
        <dbReference type="ChEBI" id="CHEBI:29105"/>
    </cofactor>
</comment>
<keyword evidence="7" id="KW-1185">Reference proteome</keyword>
<reference evidence="7" key="1">
    <citation type="submission" date="2014-02" db="EMBL/GenBank/DDBJ databases">
        <title>Complete genome sequence and comparative genomic analysis of the nitrogen-fixing bacterium Leptospirillum ferriphilum YSK.</title>
        <authorList>
            <person name="Guo X."/>
            <person name="Yin H."/>
            <person name="Liang Y."/>
            <person name="Hu Q."/>
            <person name="Ma L."/>
            <person name="Xiao Y."/>
            <person name="Zhang X."/>
            <person name="Qiu G."/>
            <person name="Liu X."/>
        </authorList>
    </citation>
    <scope>NUCLEOTIDE SEQUENCE [LARGE SCALE GENOMIC DNA]</scope>
    <source>
        <strain evidence="7">YSK</strain>
    </source>
</reference>
<evidence type="ECO:0000256" key="2">
    <source>
        <dbReference type="ARBA" id="ARBA00022723"/>
    </source>
</evidence>
<evidence type="ECO:0000256" key="3">
    <source>
        <dbReference type="ARBA" id="ARBA00022801"/>
    </source>
</evidence>
<dbReference type="SUPFAM" id="SSF102215">
    <property type="entry name" value="Creatininase"/>
    <property type="match status" value="1"/>
</dbReference>
<evidence type="ECO:0000256" key="1">
    <source>
        <dbReference type="ARBA" id="ARBA00001947"/>
    </source>
</evidence>
<dbReference type="AlphaFoldDB" id="A0A059XW17"/>